<keyword evidence="2" id="KW-1185">Reference proteome</keyword>
<evidence type="ECO:0008006" key="3">
    <source>
        <dbReference type="Google" id="ProtNLM"/>
    </source>
</evidence>
<dbReference type="PANTHER" id="PTHR11439:SF442">
    <property type="entry name" value="CYSTEINE-RICH RLK (RECEPTOR-LIKE PROTEIN KINASE) 8"/>
    <property type="match status" value="1"/>
</dbReference>
<dbReference type="EMBL" id="QJKJ01005171">
    <property type="protein sequence ID" value="RDX91270.1"/>
    <property type="molecule type" value="Genomic_DNA"/>
</dbReference>
<dbReference type="AlphaFoldDB" id="A0A371GL71"/>
<evidence type="ECO:0000313" key="1">
    <source>
        <dbReference type="EMBL" id="RDX91270.1"/>
    </source>
</evidence>
<dbReference type="PANTHER" id="PTHR11439">
    <property type="entry name" value="GAG-POL-RELATED RETROTRANSPOSON"/>
    <property type="match status" value="1"/>
</dbReference>
<name>A0A371GL71_MUCPR</name>
<feature type="non-terminal residue" evidence="1">
    <location>
        <position position="1"/>
    </location>
</feature>
<comment type="caution">
    <text evidence="1">The sequence shown here is derived from an EMBL/GenBank/DDBJ whole genome shotgun (WGS) entry which is preliminary data.</text>
</comment>
<gene>
    <name evidence="1" type="ORF">CR513_26786</name>
</gene>
<dbReference type="STRING" id="157652.A0A371GL71"/>
<dbReference type="CDD" id="cd09272">
    <property type="entry name" value="RNase_HI_RT_Ty1"/>
    <property type="match status" value="1"/>
</dbReference>
<organism evidence="1 2">
    <name type="scientific">Mucuna pruriens</name>
    <name type="common">Velvet bean</name>
    <name type="synonym">Dolichos pruriens</name>
    <dbReference type="NCBI Taxonomy" id="157652"/>
    <lineage>
        <taxon>Eukaryota</taxon>
        <taxon>Viridiplantae</taxon>
        <taxon>Streptophyta</taxon>
        <taxon>Embryophyta</taxon>
        <taxon>Tracheophyta</taxon>
        <taxon>Spermatophyta</taxon>
        <taxon>Magnoliopsida</taxon>
        <taxon>eudicotyledons</taxon>
        <taxon>Gunneridae</taxon>
        <taxon>Pentapetalae</taxon>
        <taxon>rosids</taxon>
        <taxon>fabids</taxon>
        <taxon>Fabales</taxon>
        <taxon>Fabaceae</taxon>
        <taxon>Papilionoideae</taxon>
        <taxon>50 kb inversion clade</taxon>
        <taxon>NPAAA clade</taxon>
        <taxon>indigoferoid/millettioid clade</taxon>
        <taxon>Phaseoleae</taxon>
        <taxon>Mucuna</taxon>
    </lineage>
</organism>
<reference evidence="1" key="1">
    <citation type="submission" date="2018-05" db="EMBL/GenBank/DDBJ databases">
        <title>Draft genome of Mucuna pruriens seed.</title>
        <authorList>
            <person name="Nnadi N.E."/>
            <person name="Vos R."/>
            <person name="Hasami M.H."/>
            <person name="Devisetty U.K."/>
            <person name="Aguiy J.C."/>
        </authorList>
    </citation>
    <scope>NUCLEOTIDE SEQUENCE [LARGE SCALE GENOMIC DNA]</scope>
    <source>
        <strain evidence="1">JCA_2017</strain>
    </source>
</reference>
<proteinExistence type="predicted"/>
<protein>
    <recommendedName>
        <fullName evidence="3">Mitochondrial protein</fullName>
    </recommendedName>
</protein>
<sequence>MIDSLLYLTTSRLDIMFSVCLCAQFQADTTESHLTPVPLILVCAIRDLNSYNDVDFAGDRIERKNTSGGCHFIRPNLVSWSSKRQGTITLSTTKVEYISIAQCCSQLLWIKHQLEDYDIF</sequence>
<dbReference type="Proteomes" id="UP000257109">
    <property type="component" value="Unassembled WGS sequence"/>
</dbReference>
<dbReference type="OrthoDB" id="1726046at2759"/>
<accession>A0A371GL71</accession>
<evidence type="ECO:0000313" key="2">
    <source>
        <dbReference type="Proteomes" id="UP000257109"/>
    </source>
</evidence>